<evidence type="ECO:0000259" key="2">
    <source>
        <dbReference type="Pfam" id="PF02517"/>
    </source>
</evidence>
<dbReference type="Pfam" id="PF02517">
    <property type="entry name" value="Rce1-like"/>
    <property type="match status" value="1"/>
</dbReference>
<feature type="transmembrane region" description="Helical" evidence="1">
    <location>
        <begin position="128"/>
        <end position="151"/>
    </location>
</feature>
<feature type="transmembrane region" description="Helical" evidence="1">
    <location>
        <begin position="157"/>
        <end position="174"/>
    </location>
</feature>
<keyword evidence="1" id="KW-0472">Membrane</keyword>
<dbReference type="GO" id="GO:0006508">
    <property type="term" value="P:proteolysis"/>
    <property type="evidence" value="ECO:0007669"/>
    <property type="project" value="UniProtKB-KW"/>
</dbReference>
<dbReference type="InterPro" id="IPR003675">
    <property type="entry name" value="Rce1/LyrA-like_dom"/>
</dbReference>
<evidence type="ECO:0000313" key="3">
    <source>
        <dbReference type="EMBL" id="GAP12759.1"/>
    </source>
</evidence>
<keyword evidence="3" id="KW-0645">Protease</keyword>
<dbReference type="Proteomes" id="UP000055060">
    <property type="component" value="Unassembled WGS sequence"/>
</dbReference>
<gene>
    <name evidence="3" type="ORF">LARV_00495</name>
</gene>
<name>A0A0S7B6U1_9CHLR</name>
<proteinExistence type="predicted"/>
<sequence>MNNLAALIILVFSPWRPLLESEVKDYLGRIGISAALLMVVELTYRSARLERYRQILVGLLILSVAVSLDLIFGTYLIKALGVTDIAPVGWAVQKLNEGFIVISAIILLNKTAGDSPGSIYLQKGNLKLGLIIGAATFLLAAAGSFLMAGLFKARDLSIARITPWIPWLLIYVLVNGTMEELMFRGLFLRKLQPFFGKIISNFLVAFVCTGLHGTVTYSADNLLFLAVTFPLALLWGYLMQKTDSMWGSIWFDGGMDIPIMLGIFSNLA</sequence>
<dbReference type="RefSeq" id="WP_075072157.1">
    <property type="nucleotide sequence ID" value="NZ_DF967972.1"/>
</dbReference>
<feature type="domain" description="CAAX prenyl protease 2/Lysostaphin resistance protein A-like" evidence="2">
    <location>
        <begin position="164"/>
        <end position="255"/>
    </location>
</feature>
<reference evidence="3" key="1">
    <citation type="submission" date="2015-07" db="EMBL/GenBank/DDBJ databases">
        <title>Draft Genome Sequences of Anaerolinea thermolimosa IMO-1, Bellilinea caldifistulae GOMI-1, Leptolinea tardivitalis YMTK-2, Levilinea saccharolytica KIBI-1,Longilinea arvoryzae KOME-1, Previously Described as Members of the Anaerolineaceae (Chloroflexi).</title>
        <authorList>
            <person name="Sekiguchi Y."/>
            <person name="Ohashi A."/>
            <person name="Matsuura N."/>
            <person name="Tourlousse M.D."/>
        </authorList>
    </citation>
    <scope>NUCLEOTIDE SEQUENCE [LARGE SCALE GENOMIC DNA]</scope>
    <source>
        <strain evidence="3">KOME-1</strain>
    </source>
</reference>
<keyword evidence="3" id="KW-0378">Hydrolase</keyword>
<feature type="transmembrane region" description="Helical" evidence="1">
    <location>
        <begin position="221"/>
        <end position="238"/>
    </location>
</feature>
<organism evidence="3">
    <name type="scientific">Longilinea arvoryzae</name>
    <dbReference type="NCBI Taxonomy" id="360412"/>
    <lineage>
        <taxon>Bacteria</taxon>
        <taxon>Bacillati</taxon>
        <taxon>Chloroflexota</taxon>
        <taxon>Anaerolineae</taxon>
        <taxon>Anaerolineales</taxon>
        <taxon>Anaerolineaceae</taxon>
        <taxon>Longilinea</taxon>
    </lineage>
</organism>
<keyword evidence="1" id="KW-0812">Transmembrane</keyword>
<dbReference type="EMBL" id="DF967972">
    <property type="protein sequence ID" value="GAP12759.1"/>
    <property type="molecule type" value="Genomic_DNA"/>
</dbReference>
<dbReference type="AlphaFoldDB" id="A0A0S7B6U1"/>
<accession>A0A0S7B6U1</accession>
<dbReference type="OrthoDB" id="8754470at2"/>
<feature type="transmembrane region" description="Helical" evidence="1">
    <location>
        <begin position="56"/>
        <end position="77"/>
    </location>
</feature>
<protein>
    <submittedName>
        <fullName evidence="3">CAAX protease self-immunity</fullName>
    </submittedName>
</protein>
<evidence type="ECO:0000256" key="1">
    <source>
        <dbReference type="SAM" id="Phobius"/>
    </source>
</evidence>
<keyword evidence="1" id="KW-1133">Transmembrane helix</keyword>
<keyword evidence="4" id="KW-1185">Reference proteome</keyword>
<evidence type="ECO:0000313" key="4">
    <source>
        <dbReference type="Proteomes" id="UP000055060"/>
    </source>
</evidence>
<feature type="transmembrane region" description="Helical" evidence="1">
    <location>
        <begin position="194"/>
        <end position="215"/>
    </location>
</feature>
<dbReference type="GO" id="GO:0080120">
    <property type="term" value="P:CAAX-box protein maturation"/>
    <property type="evidence" value="ECO:0007669"/>
    <property type="project" value="UniProtKB-ARBA"/>
</dbReference>
<dbReference type="GO" id="GO:0004175">
    <property type="term" value="F:endopeptidase activity"/>
    <property type="evidence" value="ECO:0007669"/>
    <property type="project" value="UniProtKB-ARBA"/>
</dbReference>